<dbReference type="GO" id="GO:0004674">
    <property type="term" value="F:protein serine/threonine kinase activity"/>
    <property type="evidence" value="ECO:0007669"/>
    <property type="project" value="UniProtKB-KW"/>
</dbReference>
<evidence type="ECO:0000256" key="20">
    <source>
        <dbReference type="ARBA" id="ARBA00047899"/>
    </source>
</evidence>
<dbReference type="FunFam" id="3.30.200.20:FF:000432">
    <property type="entry name" value="LRR receptor-like serine/threonine-protein kinase EFR"/>
    <property type="match status" value="1"/>
</dbReference>
<evidence type="ECO:0000256" key="12">
    <source>
        <dbReference type="ARBA" id="ARBA00022737"/>
    </source>
</evidence>
<dbReference type="InterPro" id="IPR011009">
    <property type="entry name" value="Kinase-like_dom_sf"/>
</dbReference>
<keyword evidence="12" id="KW-0677">Repeat</keyword>
<comment type="similarity">
    <text evidence="3">Belongs to the RLP family.</text>
</comment>
<dbReference type="FunFam" id="1.10.510.10:FF:000358">
    <property type="entry name" value="Putative leucine-rich repeat receptor-like serine/threonine-protein kinase"/>
    <property type="match status" value="1"/>
</dbReference>
<evidence type="ECO:0000313" key="28">
    <source>
        <dbReference type="Proteomes" id="UP000030645"/>
    </source>
</evidence>
<keyword evidence="18 27" id="KW-0675">Receptor</keyword>
<keyword evidence="11 25" id="KW-0732">Signal</keyword>
<feature type="domain" description="Protein kinase" evidence="26">
    <location>
        <begin position="733"/>
        <end position="997"/>
    </location>
</feature>
<dbReference type="Gene3D" id="1.25.10.10">
    <property type="entry name" value="Leucine-rich Repeat Variant"/>
    <property type="match status" value="1"/>
</dbReference>
<dbReference type="GO" id="GO:0005886">
    <property type="term" value="C:plasma membrane"/>
    <property type="evidence" value="ECO:0007669"/>
    <property type="project" value="UniProtKB-SubCell"/>
</dbReference>
<dbReference type="Gene3D" id="1.10.510.10">
    <property type="entry name" value="Transferase(Phosphotransferase) domain 1"/>
    <property type="match status" value="1"/>
</dbReference>
<evidence type="ECO:0000256" key="2">
    <source>
        <dbReference type="ARBA" id="ARBA00008684"/>
    </source>
</evidence>
<dbReference type="PANTHER" id="PTHR27008">
    <property type="entry name" value="OS04G0122200 PROTEIN"/>
    <property type="match status" value="1"/>
</dbReference>
<dbReference type="EC" id="2.7.11.1" evidence="4"/>
<evidence type="ECO:0000256" key="25">
    <source>
        <dbReference type="SAM" id="SignalP"/>
    </source>
</evidence>
<dbReference type="Pfam" id="PF09759">
    <property type="entry name" value="Atx10homo_assoc"/>
    <property type="match status" value="1"/>
</dbReference>
<sequence>MEFSAGNSLSIYWFLLLQALLISSVSISGGDDDRDKLSLVAFKSEIEDPLNIMSSWNASQHFCKWQGVTCGRRHRRVTSLVLESCQLNGQLSSHIGNLSFLRTLNLQNNSFIREIPPEISNLFRLKTLALGNNSFSGKVPTNLSHCSNLEYLDLSFNNLTAKVPQDISFLSKLRVLLLNDNKLFGEIPASLGNLSLVMKIHLGDNSFHGEIPHSFGQLKSLIGLALYRNNLKGTIPPSIYNISSLQIIMFQTNQLEGTLPSDLGNSIPNIQVLMLHANRLQGTLSRDFGNYLPNLQVLTLATNYLIGPIPVTISNMSQVTIIEISSNFFTGEVPSLASLPKLQILGISDNNLGHGKDDDLKFLSSLVNCTDLQVLGIENNSLRGVMPESISNFSTRLRDMIFGSNQISGSIPTGIGLRLVNLMRLGLENNELTGIIPSSIGKMQKLYALALGRNKLSSHIPSSLGNLTSLSTFDLTLNNIDGMIPSSLGQCRQLLYLRLSKNNLSGPIPKQLISLSSLIFIDLGTNHFTGSIPMEMGQLINIVYFDVSENKLVGKIPETIGGCTLLRNLHLQGNSLQGTIPRSLSYLRGLDEIDLSRNNLSGEIPTYFGGFRFLKILNLSFNNLEGQVPVEGSIFKNLSGFSAMGNYRLCGGVLELHLPRCPADGPKKHKRSPPQKLIISIIACGLGLIFLMFTLLSLYLSRKRKTMSTSAQSNTMSSLQLSYGDLVKATNDFSPANLIGAGSFGSVYKGILTPDETVVAVKVLNLQTSRASKSFIAECKALRNIRHRNLVKVLTACSSTDFQGNDFKALVYEYMVNGSLEEWLHDEERHLSLIQRVNVAIDVASALDYLHNFCDTAIVHCDLKPSNVLLDKDLTAHVGDFGLVRFISDPSHPFSSNHSSSVDVRGSIGYAAPEYGIGSEVSTSGDVYSYGILLLEMFTGKRSTDGMFEDDLNLHNFALMALPEHLEEILDPRLLEPEDERIKNSLSYNNQIQNQMIRKCLISVIEVGVACSAELPGDRMSIDNAVSELSHIRAATPEPITIPTPAEPTQFSSQAEPTPTLNTSDLITPSIPPDRHSSRPNQPRHGIKTTLHSLAGKEVSGSPDCEERNFDLVTVGKWAAQSRDDKGRESSWCAWEVLIGCSTVTLLSFDGAALAVALAYAAVCSVLKSTCTSSALSKPRKAPSVKVSVLRSILAAGNSSEVCSPSGITGDGIDAGEDYILVRDLAAFFLDQSLTLKWLPRAFHFSSLRVMEDTSLLELCVEEDVIHLLCSASNSPTLEKSLESLIEVSRTADGRADLASRRILPVIIQLVRSLPYPLGHQLLLLSLRLLRNLCAGEVANQNIFVEQNGVGAVLNVFRSARLCSGADYGIIRIGLQVLANVSLAGEEHQREMWRQFFPQEFLSLARLRSREACDPLCMVIFTCCDGNPGLLTEICSGCGLPIAKEIIRTTAADILNERIEEITVPNEFASCVLGIFKSSIGVICSDTKTKSGLPTGSTAIDVLGYSLTILRDICSLEGPRGSEEKPVDAVSMLLSSGLVELLLSLLRELEPPAIIRKAMKRGENEEGNSCLANPCPYKGFRRDIVAVIGNCSYGRKQVQDEIRQKNGILLLLQQCVTDEDNPFLREWGIWSVRNLLEGNKENQRVVAELELQGSVITPEIFELGLRVEVDPNSRSAKLVNISGAK</sequence>
<keyword evidence="28" id="KW-1185">Reference proteome</keyword>
<dbReference type="InterPro" id="IPR032675">
    <property type="entry name" value="LRR_dom_sf"/>
</dbReference>
<keyword evidence="8" id="KW-0433">Leucine-rich repeat</keyword>
<evidence type="ECO:0000313" key="27">
    <source>
        <dbReference type="EMBL" id="EXB51228.1"/>
    </source>
</evidence>
<dbReference type="PROSITE" id="PS00108">
    <property type="entry name" value="PROTEIN_KINASE_ST"/>
    <property type="match status" value="1"/>
</dbReference>
<keyword evidence="14 27" id="KW-0418">Kinase</keyword>
<dbReference type="InterPro" id="IPR013210">
    <property type="entry name" value="LRR_N_plant-typ"/>
</dbReference>
<dbReference type="Pfam" id="PF13855">
    <property type="entry name" value="LRR_8"/>
    <property type="match status" value="3"/>
</dbReference>
<dbReference type="InterPro" id="IPR003591">
    <property type="entry name" value="Leu-rich_rpt_typical-subtyp"/>
</dbReference>
<dbReference type="InterPro" id="IPR019156">
    <property type="entry name" value="Ataxin-10_domain"/>
</dbReference>
<comment type="catalytic activity">
    <reaction evidence="21">
        <text>L-seryl-[protein] + ATP = O-phospho-L-seryl-[protein] + ADP + H(+)</text>
        <dbReference type="Rhea" id="RHEA:17989"/>
        <dbReference type="Rhea" id="RHEA-COMP:9863"/>
        <dbReference type="Rhea" id="RHEA-COMP:11604"/>
        <dbReference type="ChEBI" id="CHEBI:15378"/>
        <dbReference type="ChEBI" id="CHEBI:29999"/>
        <dbReference type="ChEBI" id="CHEBI:30616"/>
        <dbReference type="ChEBI" id="CHEBI:83421"/>
        <dbReference type="ChEBI" id="CHEBI:456216"/>
        <dbReference type="EC" id="2.7.11.1"/>
    </reaction>
</comment>
<feature type="binding site" evidence="22">
    <location>
        <position position="762"/>
    </location>
    <ligand>
        <name>ATP</name>
        <dbReference type="ChEBI" id="CHEBI:30616"/>
    </ligand>
</feature>
<dbReference type="InterPro" id="IPR051809">
    <property type="entry name" value="Plant_receptor-like_S/T_kinase"/>
</dbReference>
<evidence type="ECO:0000256" key="18">
    <source>
        <dbReference type="ARBA" id="ARBA00023170"/>
    </source>
</evidence>
<evidence type="ECO:0000256" key="6">
    <source>
        <dbReference type="ARBA" id="ARBA00022527"/>
    </source>
</evidence>
<evidence type="ECO:0000256" key="8">
    <source>
        <dbReference type="ARBA" id="ARBA00022614"/>
    </source>
</evidence>
<comment type="catalytic activity">
    <reaction evidence="20">
        <text>L-threonyl-[protein] + ATP = O-phospho-L-threonyl-[protein] + ADP + H(+)</text>
        <dbReference type="Rhea" id="RHEA:46608"/>
        <dbReference type="Rhea" id="RHEA-COMP:11060"/>
        <dbReference type="Rhea" id="RHEA-COMP:11605"/>
        <dbReference type="ChEBI" id="CHEBI:15378"/>
        <dbReference type="ChEBI" id="CHEBI:30013"/>
        <dbReference type="ChEBI" id="CHEBI:30616"/>
        <dbReference type="ChEBI" id="CHEBI:61977"/>
        <dbReference type="ChEBI" id="CHEBI:456216"/>
        <dbReference type="EC" id="2.7.11.1"/>
    </reaction>
</comment>
<evidence type="ECO:0000256" key="21">
    <source>
        <dbReference type="ARBA" id="ARBA00048679"/>
    </source>
</evidence>
<dbReference type="InterPro" id="IPR016024">
    <property type="entry name" value="ARM-type_fold"/>
</dbReference>
<name>W9QRA4_9ROSA</name>
<evidence type="ECO:0000256" key="23">
    <source>
        <dbReference type="SAM" id="MobiDB-lite"/>
    </source>
</evidence>
<keyword evidence="15 22" id="KW-0067">ATP-binding</keyword>
<keyword evidence="5" id="KW-1003">Cell membrane</keyword>
<feature type="region of interest" description="Disordered" evidence="23">
    <location>
        <begin position="1039"/>
        <end position="1087"/>
    </location>
</feature>
<gene>
    <name evidence="27" type="ORF">L484_019221</name>
</gene>
<evidence type="ECO:0000256" key="1">
    <source>
        <dbReference type="ARBA" id="ARBA00004251"/>
    </source>
</evidence>
<dbReference type="SMART" id="SM00220">
    <property type="entry name" value="S_TKc"/>
    <property type="match status" value="1"/>
</dbReference>
<evidence type="ECO:0000256" key="24">
    <source>
        <dbReference type="SAM" id="Phobius"/>
    </source>
</evidence>
<dbReference type="SUPFAM" id="SSF48371">
    <property type="entry name" value="ARM repeat"/>
    <property type="match status" value="1"/>
</dbReference>
<dbReference type="PROSITE" id="PS51450">
    <property type="entry name" value="LRR"/>
    <property type="match status" value="1"/>
</dbReference>
<evidence type="ECO:0000256" key="10">
    <source>
        <dbReference type="ARBA" id="ARBA00022692"/>
    </source>
</evidence>
<dbReference type="PROSITE" id="PS50011">
    <property type="entry name" value="PROTEIN_KINASE_DOM"/>
    <property type="match status" value="1"/>
</dbReference>
<keyword evidence="13 22" id="KW-0547">Nucleotide-binding</keyword>
<dbReference type="SMART" id="SM00369">
    <property type="entry name" value="LRR_TYP"/>
    <property type="match status" value="6"/>
</dbReference>
<dbReference type="STRING" id="981085.W9QRA4"/>
<dbReference type="FunFam" id="3.80.10.10:FF:000288">
    <property type="entry name" value="LRR receptor-like serine/threonine-protein kinase EFR"/>
    <property type="match status" value="1"/>
</dbReference>
<dbReference type="InterPro" id="IPR011989">
    <property type="entry name" value="ARM-like"/>
</dbReference>
<keyword evidence="17 24" id="KW-0472">Membrane</keyword>
<reference evidence="28" key="1">
    <citation type="submission" date="2013-01" db="EMBL/GenBank/DDBJ databases">
        <title>Draft Genome Sequence of a Mulberry Tree, Morus notabilis C.K. Schneid.</title>
        <authorList>
            <person name="He N."/>
            <person name="Zhao S."/>
        </authorList>
    </citation>
    <scope>NUCLEOTIDE SEQUENCE</scope>
</reference>
<dbReference type="Pfam" id="PF08263">
    <property type="entry name" value="LRRNT_2"/>
    <property type="match status" value="1"/>
</dbReference>
<evidence type="ECO:0000256" key="22">
    <source>
        <dbReference type="PROSITE-ProRule" id="PRU10141"/>
    </source>
</evidence>
<proteinExistence type="inferred from homology"/>
<keyword evidence="9" id="KW-0808">Transferase</keyword>
<dbReference type="Gene3D" id="3.30.200.20">
    <property type="entry name" value="Phosphorylase Kinase, domain 1"/>
    <property type="match status" value="1"/>
</dbReference>
<dbReference type="SUPFAM" id="SSF52058">
    <property type="entry name" value="L domain-like"/>
    <property type="match status" value="2"/>
</dbReference>
<evidence type="ECO:0000256" key="16">
    <source>
        <dbReference type="ARBA" id="ARBA00022989"/>
    </source>
</evidence>
<comment type="similarity">
    <text evidence="2">Belongs to the protein kinase superfamily. Ser/Thr protein kinase family.</text>
</comment>
<dbReference type="SUPFAM" id="SSF56112">
    <property type="entry name" value="Protein kinase-like (PK-like)"/>
    <property type="match status" value="1"/>
</dbReference>
<dbReference type="eggNOG" id="ENOG502QPYS">
    <property type="taxonomic scope" value="Eukaryota"/>
</dbReference>
<evidence type="ECO:0000256" key="17">
    <source>
        <dbReference type="ARBA" id="ARBA00023136"/>
    </source>
</evidence>
<evidence type="ECO:0000256" key="13">
    <source>
        <dbReference type="ARBA" id="ARBA00022741"/>
    </source>
</evidence>
<dbReference type="InterPro" id="IPR000719">
    <property type="entry name" value="Prot_kinase_dom"/>
</dbReference>
<evidence type="ECO:0000256" key="5">
    <source>
        <dbReference type="ARBA" id="ARBA00022475"/>
    </source>
</evidence>
<dbReference type="PROSITE" id="PS00107">
    <property type="entry name" value="PROTEIN_KINASE_ATP"/>
    <property type="match status" value="1"/>
</dbReference>
<organism evidence="27 28">
    <name type="scientific">Morus notabilis</name>
    <dbReference type="NCBI Taxonomy" id="981085"/>
    <lineage>
        <taxon>Eukaryota</taxon>
        <taxon>Viridiplantae</taxon>
        <taxon>Streptophyta</taxon>
        <taxon>Embryophyta</taxon>
        <taxon>Tracheophyta</taxon>
        <taxon>Spermatophyta</taxon>
        <taxon>Magnoliopsida</taxon>
        <taxon>eudicotyledons</taxon>
        <taxon>Gunneridae</taxon>
        <taxon>Pentapetalae</taxon>
        <taxon>rosids</taxon>
        <taxon>fabids</taxon>
        <taxon>Rosales</taxon>
        <taxon>Moraceae</taxon>
        <taxon>Moreae</taxon>
        <taxon>Morus</taxon>
    </lineage>
</organism>
<evidence type="ECO:0000256" key="4">
    <source>
        <dbReference type="ARBA" id="ARBA00012513"/>
    </source>
</evidence>
<keyword evidence="6" id="KW-0723">Serine/threonine-protein kinase</keyword>
<dbReference type="Pfam" id="PF07714">
    <property type="entry name" value="PK_Tyr_Ser-Thr"/>
    <property type="match status" value="1"/>
</dbReference>
<evidence type="ECO:0000256" key="19">
    <source>
        <dbReference type="ARBA" id="ARBA00023180"/>
    </source>
</evidence>
<dbReference type="InterPro" id="IPR008271">
    <property type="entry name" value="Ser/Thr_kinase_AS"/>
</dbReference>
<feature type="compositionally biased region" description="Polar residues" evidence="23">
    <location>
        <begin position="1050"/>
        <end position="1067"/>
    </location>
</feature>
<dbReference type="PANTHER" id="PTHR27008:SF596">
    <property type="entry name" value="OS02G0215500 PROTEIN"/>
    <property type="match status" value="1"/>
</dbReference>
<keyword evidence="7" id="KW-0597">Phosphoprotein</keyword>
<evidence type="ECO:0000256" key="3">
    <source>
        <dbReference type="ARBA" id="ARBA00009592"/>
    </source>
</evidence>
<dbReference type="Gene3D" id="3.80.10.10">
    <property type="entry name" value="Ribonuclease Inhibitor"/>
    <property type="match status" value="4"/>
</dbReference>
<evidence type="ECO:0000256" key="15">
    <source>
        <dbReference type="ARBA" id="ARBA00022840"/>
    </source>
</evidence>
<keyword evidence="16 24" id="KW-1133">Transmembrane helix</keyword>
<accession>W9QRA4</accession>
<feature type="chain" id="PRO_5004932114" description="non-specific serine/threonine protein kinase" evidence="25">
    <location>
        <begin position="30"/>
        <end position="1685"/>
    </location>
</feature>
<dbReference type="GO" id="GO:0005524">
    <property type="term" value="F:ATP binding"/>
    <property type="evidence" value="ECO:0007669"/>
    <property type="project" value="UniProtKB-UniRule"/>
</dbReference>
<protein>
    <recommendedName>
        <fullName evidence="4">non-specific serine/threonine protein kinase</fullName>
        <ecNumber evidence="4">2.7.11.1</ecNumber>
    </recommendedName>
</protein>
<dbReference type="Pfam" id="PF00560">
    <property type="entry name" value="LRR_1"/>
    <property type="match status" value="1"/>
</dbReference>
<evidence type="ECO:0000256" key="14">
    <source>
        <dbReference type="ARBA" id="ARBA00022777"/>
    </source>
</evidence>
<comment type="subcellular location">
    <subcellularLocation>
        <location evidence="1">Cell membrane</location>
        <topology evidence="1">Single-pass type I membrane protein</topology>
    </subcellularLocation>
</comment>
<keyword evidence="10 24" id="KW-0812">Transmembrane</keyword>
<dbReference type="InterPro" id="IPR001245">
    <property type="entry name" value="Ser-Thr/Tyr_kinase_cat_dom"/>
</dbReference>
<dbReference type="FunFam" id="3.80.10.10:FF:000275">
    <property type="entry name" value="Leucine-rich repeat receptor-like protein kinase"/>
    <property type="match status" value="1"/>
</dbReference>
<dbReference type="FunFam" id="3.80.10.10:FF:000041">
    <property type="entry name" value="LRR receptor-like serine/threonine-protein kinase ERECTA"/>
    <property type="match status" value="1"/>
</dbReference>
<keyword evidence="19" id="KW-0325">Glycoprotein</keyword>
<dbReference type="Proteomes" id="UP000030645">
    <property type="component" value="Unassembled WGS sequence"/>
</dbReference>
<evidence type="ECO:0000259" key="26">
    <source>
        <dbReference type="PROSITE" id="PS50011"/>
    </source>
</evidence>
<dbReference type="EMBL" id="KE344035">
    <property type="protein sequence ID" value="EXB51228.1"/>
    <property type="molecule type" value="Genomic_DNA"/>
</dbReference>
<feature type="signal peptide" evidence="25">
    <location>
        <begin position="1"/>
        <end position="29"/>
    </location>
</feature>
<evidence type="ECO:0000256" key="11">
    <source>
        <dbReference type="ARBA" id="ARBA00022729"/>
    </source>
</evidence>
<evidence type="ECO:0000256" key="7">
    <source>
        <dbReference type="ARBA" id="ARBA00022553"/>
    </source>
</evidence>
<feature type="transmembrane region" description="Helical" evidence="24">
    <location>
        <begin position="677"/>
        <end position="700"/>
    </location>
</feature>
<dbReference type="InterPro" id="IPR017441">
    <property type="entry name" value="Protein_kinase_ATP_BS"/>
</dbReference>
<evidence type="ECO:0000256" key="9">
    <source>
        <dbReference type="ARBA" id="ARBA00022679"/>
    </source>
</evidence>
<dbReference type="InterPro" id="IPR001611">
    <property type="entry name" value="Leu-rich_rpt"/>
</dbReference>